<evidence type="ECO:0000313" key="2">
    <source>
        <dbReference type="Proteomes" id="UP000334019"/>
    </source>
</evidence>
<dbReference type="InterPro" id="IPR027417">
    <property type="entry name" value="P-loop_NTPase"/>
</dbReference>
<gene>
    <name evidence="1" type="ORF">GH723_01875</name>
</gene>
<accession>A0A5Q2RGL3</accession>
<dbReference type="EMBL" id="CP045851">
    <property type="protein sequence ID" value="QGG93952.1"/>
    <property type="molecule type" value="Genomic_DNA"/>
</dbReference>
<dbReference type="PANTHER" id="PTHR30267">
    <property type="entry name" value="PROTEIN KINASE PRKA"/>
    <property type="match status" value="1"/>
</dbReference>
<proteinExistence type="predicted"/>
<dbReference type="GO" id="GO:0004672">
    <property type="term" value="F:protein kinase activity"/>
    <property type="evidence" value="ECO:0007669"/>
    <property type="project" value="TreeGrafter"/>
</dbReference>
<dbReference type="Proteomes" id="UP000334019">
    <property type="component" value="Chromosome"/>
</dbReference>
<dbReference type="AlphaFoldDB" id="A0A5Q2RGL3"/>
<name>A0A5Q2RGL3_9ACTN</name>
<evidence type="ECO:0000313" key="1">
    <source>
        <dbReference type="EMBL" id="QGG93952.1"/>
    </source>
</evidence>
<dbReference type="Gene3D" id="3.40.50.300">
    <property type="entry name" value="P-loop containing nucleotide triphosphate hydrolases"/>
    <property type="match status" value="1"/>
</dbReference>
<dbReference type="FunFam" id="3.40.50.300:FF:000841">
    <property type="entry name" value="Magnesium protoporphyrin chelatase"/>
    <property type="match status" value="1"/>
</dbReference>
<keyword evidence="2" id="KW-1185">Reference proteome</keyword>
<dbReference type="PANTHER" id="PTHR30267:SF2">
    <property type="entry name" value="PROTEIN PRKA"/>
    <property type="match status" value="1"/>
</dbReference>
<organism evidence="1 2">
    <name type="scientific">Actinomarinicola tropica</name>
    <dbReference type="NCBI Taxonomy" id="2789776"/>
    <lineage>
        <taxon>Bacteria</taxon>
        <taxon>Bacillati</taxon>
        <taxon>Actinomycetota</taxon>
        <taxon>Acidimicrobiia</taxon>
        <taxon>Acidimicrobiales</taxon>
        <taxon>Iamiaceae</taxon>
        <taxon>Actinomarinicola</taxon>
    </lineage>
</organism>
<sequence>MSRPVTLGQLRESGWESIPVKEEVRRNAVARIAAGEPLFPAVLGYEDTVLPQLENALLAGHDVIFLGERGQAKTRMIRALTGLLDEWLPIIEGSEINDDPYNPISKHARDLVDDLGDDTPIDWVHRDQRYGEKLATPDTSIADLIGEVDPIKVAEGRYLSDELTLHYGLVPRTNRGIFAINELPDLAERIQVGLLNVLEERDVQIRGYKIRLPLDVMLFASANPEDYTNRGRLITPLKDRFGAQIRTHYPLEVATEVEIAAQEARPLEAPGVEVHVPEYMAEIVATLSHLARQSPHINQRSGVSVRLTVANLETLVANAARRALRQGETEVVPRVSDLDALASSTSGKVEIETLEDGRDGQIVEHLLRAAVLTVFKDRVSPEHFRAVLEGFEAGTVVDAGEDVSATDYVGLLNAMPSLADPVRELVGEGASPARVASAVELVLEGLHLSKRLNKDAVGSRATYRGRA</sequence>
<dbReference type="SUPFAM" id="SSF52540">
    <property type="entry name" value="P-loop containing nucleoside triphosphate hydrolases"/>
    <property type="match status" value="1"/>
</dbReference>
<dbReference type="RefSeq" id="WP_153758058.1">
    <property type="nucleotide sequence ID" value="NZ_CP045851.1"/>
</dbReference>
<protein>
    <submittedName>
        <fullName evidence="1">Magnesium chelatase</fullName>
    </submittedName>
</protein>
<dbReference type="KEGG" id="atq:GH723_01875"/>
<reference evidence="1 2" key="1">
    <citation type="submission" date="2019-11" db="EMBL/GenBank/DDBJ databases">
        <authorList>
            <person name="He Y."/>
        </authorList>
    </citation>
    <scope>NUCLEOTIDE SEQUENCE [LARGE SCALE GENOMIC DNA]</scope>
    <source>
        <strain evidence="1 2">SCSIO 58843</strain>
    </source>
</reference>